<name>A0A1Z5S5H5_SORBI</name>
<feature type="region of interest" description="Disordered" evidence="1">
    <location>
        <begin position="41"/>
        <end position="113"/>
    </location>
</feature>
<keyword evidence="3" id="KW-1185">Reference proteome</keyword>
<dbReference type="AlphaFoldDB" id="A0A1Z5S5H5"/>
<evidence type="ECO:0000256" key="1">
    <source>
        <dbReference type="SAM" id="MobiDB-lite"/>
    </source>
</evidence>
<reference evidence="2 3" key="1">
    <citation type="journal article" date="2009" name="Nature">
        <title>The Sorghum bicolor genome and the diversification of grasses.</title>
        <authorList>
            <person name="Paterson A.H."/>
            <person name="Bowers J.E."/>
            <person name="Bruggmann R."/>
            <person name="Dubchak I."/>
            <person name="Grimwood J."/>
            <person name="Gundlach H."/>
            <person name="Haberer G."/>
            <person name="Hellsten U."/>
            <person name="Mitros T."/>
            <person name="Poliakov A."/>
            <person name="Schmutz J."/>
            <person name="Spannagl M."/>
            <person name="Tang H."/>
            <person name="Wang X."/>
            <person name="Wicker T."/>
            <person name="Bharti A.K."/>
            <person name="Chapman J."/>
            <person name="Feltus F.A."/>
            <person name="Gowik U."/>
            <person name="Grigoriev I.V."/>
            <person name="Lyons E."/>
            <person name="Maher C.A."/>
            <person name="Martis M."/>
            <person name="Narechania A."/>
            <person name="Otillar R.P."/>
            <person name="Penning B.W."/>
            <person name="Salamov A.A."/>
            <person name="Wang Y."/>
            <person name="Zhang L."/>
            <person name="Carpita N.C."/>
            <person name="Freeling M."/>
            <person name="Gingle A.R."/>
            <person name="Hash C.T."/>
            <person name="Keller B."/>
            <person name="Klein P."/>
            <person name="Kresovich S."/>
            <person name="McCann M.C."/>
            <person name="Ming R."/>
            <person name="Peterson D.G."/>
            <person name="Mehboob-ur-Rahman"/>
            <person name="Ware D."/>
            <person name="Westhoff P."/>
            <person name="Mayer K.F."/>
            <person name="Messing J."/>
            <person name="Rokhsar D.S."/>
        </authorList>
    </citation>
    <scope>NUCLEOTIDE SEQUENCE [LARGE SCALE GENOMIC DNA]</scope>
    <source>
        <strain evidence="3">cv. BTx623</strain>
    </source>
</reference>
<gene>
    <name evidence="2" type="ORF">SORBI_3001G133466</name>
</gene>
<protein>
    <submittedName>
        <fullName evidence="2">Uncharacterized protein</fullName>
    </submittedName>
</protein>
<feature type="compositionally biased region" description="Low complexity" evidence="1">
    <location>
        <begin position="41"/>
        <end position="52"/>
    </location>
</feature>
<dbReference type="Gramene" id="OQU91180">
    <property type="protein sequence ID" value="OQU91180"/>
    <property type="gene ID" value="SORBI_3001G133466"/>
</dbReference>
<organism evidence="2 3">
    <name type="scientific">Sorghum bicolor</name>
    <name type="common">Sorghum</name>
    <name type="synonym">Sorghum vulgare</name>
    <dbReference type="NCBI Taxonomy" id="4558"/>
    <lineage>
        <taxon>Eukaryota</taxon>
        <taxon>Viridiplantae</taxon>
        <taxon>Streptophyta</taxon>
        <taxon>Embryophyta</taxon>
        <taxon>Tracheophyta</taxon>
        <taxon>Spermatophyta</taxon>
        <taxon>Magnoliopsida</taxon>
        <taxon>Liliopsida</taxon>
        <taxon>Poales</taxon>
        <taxon>Poaceae</taxon>
        <taxon>PACMAD clade</taxon>
        <taxon>Panicoideae</taxon>
        <taxon>Andropogonodae</taxon>
        <taxon>Andropogoneae</taxon>
        <taxon>Sorghinae</taxon>
        <taxon>Sorghum</taxon>
    </lineage>
</organism>
<proteinExistence type="predicted"/>
<evidence type="ECO:0000313" key="3">
    <source>
        <dbReference type="Proteomes" id="UP000000768"/>
    </source>
</evidence>
<dbReference type="EMBL" id="CM000760">
    <property type="protein sequence ID" value="OQU91180.1"/>
    <property type="molecule type" value="Genomic_DNA"/>
</dbReference>
<dbReference type="Proteomes" id="UP000000768">
    <property type="component" value="Chromosome 1"/>
</dbReference>
<feature type="compositionally biased region" description="Basic residues" evidence="1">
    <location>
        <begin position="102"/>
        <end position="112"/>
    </location>
</feature>
<sequence length="222" mass="25234">MPLLCVLLCRKRALVLVFIHTYVSLRLSLPISHVLQTSAPLPAHHAPPHSSLRSTTPTVRWTAAGGPRRGGPARRPQARQRWHGQTLVRQLRRGGGSDPVARRPRRVQRGRRDRGEVVRLRRASWGGWRGCVEATGCVDRHGYEEAAWRRDCWVREPADEEVLHCISTISTSTVPPINHHHLPSHKLLSLHLICRYISFPVASLNFRDTSYGFSYRLNPQII</sequence>
<dbReference type="InParanoid" id="A0A1Z5S5H5"/>
<accession>A0A1Z5S5H5</accession>
<evidence type="ECO:0000313" key="2">
    <source>
        <dbReference type="EMBL" id="OQU91180.1"/>
    </source>
</evidence>
<reference evidence="3" key="2">
    <citation type="journal article" date="2018" name="Plant J.">
        <title>The Sorghum bicolor reference genome: improved assembly, gene annotations, a transcriptome atlas, and signatures of genome organization.</title>
        <authorList>
            <person name="McCormick R.F."/>
            <person name="Truong S.K."/>
            <person name="Sreedasyam A."/>
            <person name="Jenkins J."/>
            <person name="Shu S."/>
            <person name="Sims D."/>
            <person name="Kennedy M."/>
            <person name="Amirebrahimi M."/>
            <person name="Weers B.D."/>
            <person name="McKinley B."/>
            <person name="Mattison A."/>
            <person name="Morishige D.T."/>
            <person name="Grimwood J."/>
            <person name="Schmutz J."/>
            <person name="Mullet J.E."/>
        </authorList>
    </citation>
    <scope>NUCLEOTIDE SEQUENCE [LARGE SCALE GENOMIC DNA]</scope>
    <source>
        <strain evidence="3">cv. BTx623</strain>
    </source>
</reference>